<comment type="caution">
    <text evidence="1">The sequence shown here is derived from an EMBL/GenBank/DDBJ whole genome shotgun (WGS) entry which is preliminary data.</text>
</comment>
<sequence>SIPLFRRLAISRRYIFQLHFNIHYRLRRFDAQYQCNLPGFVHYIRSDSGNDHHRFRSR</sequence>
<accession>A0AAN8FJI8</accession>
<evidence type="ECO:0000313" key="1">
    <source>
        <dbReference type="EMBL" id="KAK5978005.1"/>
    </source>
</evidence>
<gene>
    <name evidence="1" type="ORF">GCK32_013814</name>
</gene>
<keyword evidence="2" id="KW-1185">Reference proteome</keyword>
<dbReference type="AlphaFoldDB" id="A0AAN8FJI8"/>
<name>A0AAN8FJI8_TRICO</name>
<dbReference type="Proteomes" id="UP001331761">
    <property type="component" value="Unassembled WGS sequence"/>
</dbReference>
<reference evidence="1 2" key="1">
    <citation type="submission" date="2019-10" db="EMBL/GenBank/DDBJ databases">
        <title>Assembly and Annotation for the nematode Trichostrongylus colubriformis.</title>
        <authorList>
            <person name="Martin J."/>
        </authorList>
    </citation>
    <scope>NUCLEOTIDE SEQUENCE [LARGE SCALE GENOMIC DNA]</scope>
    <source>
        <strain evidence="1">G859</strain>
        <tissue evidence="1">Whole worm</tissue>
    </source>
</reference>
<organism evidence="1 2">
    <name type="scientific">Trichostrongylus colubriformis</name>
    <name type="common">Black scour worm</name>
    <dbReference type="NCBI Taxonomy" id="6319"/>
    <lineage>
        <taxon>Eukaryota</taxon>
        <taxon>Metazoa</taxon>
        <taxon>Ecdysozoa</taxon>
        <taxon>Nematoda</taxon>
        <taxon>Chromadorea</taxon>
        <taxon>Rhabditida</taxon>
        <taxon>Rhabditina</taxon>
        <taxon>Rhabditomorpha</taxon>
        <taxon>Strongyloidea</taxon>
        <taxon>Trichostrongylidae</taxon>
        <taxon>Trichostrongylus</taxon>
    </lineage>
</organism>
<protein>
    <submittedName>
        <fullName evidence="1">Uncharacterized protein</fullName>
    </submittedName>
</protein>
<evidence type="ECO:0000313" key="2">
    <source>
        <dbReference type="Proteomes" id="UP001331761"/>
    </source>
</evidence>
<feature type="non-terminal residue" evidence="1">
    <location>
        <position position="1"/>
    </location>
</feature>
<dbReference type="EMBL" id="WIXE01009932">
    <property type="protein sequence ID" value="KAK5978005.1"/>
    <property type="molecule type" value="Genomic_DNA"/>
</dbReference>
<proteinExistence type="predicted"/>